<comment type="caution">
    <text evidence="2">The sequence shown here is derived from an EMBL/GenBank/DDBJ whole genome shotgun (WGS) entry which is preliminary data.</text>
</comment>
<feature type="region of interest" description="Disordered" evidence="1">
    <location>
        <begin position="1"/>
        <end position="39"/>
    </location>
</feature>
<sequence>MVEGRNTSIFERGCEKNESTVTSPAQRSGNWNWPKITEPNQDTPNLIADRYMGMHLKKAKPKVLKMHPFTQSLLPNYRGRCILGEERN</sequence>
<evidence type="ECO:0000256" key="1">
    <source>
        <dbReference type="SAM" id="MobiDB-lite"/>
    </source>
</evidence>
<accession>A0A9K3KV67</accession>
<dbReference type="AlphaFoldDB" id="A0A9K3KV67"/>
<protein>
    <submittedName>
        <fullName evidence="2">Uncharacterized protein</fullName>
    </submittedName>
</protein>
<proteinExistence type="predicted"/>
<reference evidence="2" key="1">
    <citation type="journal article" date="2021" name="Sci. Rep.">
        <title>Diploid genomic architecture of Nitzschia inconspicua, an elite biomass production diatom.</title>
        <authorList>
            <person name="Oliver A."/>
            <person name="Podell S."/>
            <person name="Pinowska A."/>
            <person name="Traller J.C."/>
            <person name="Smith S.R."/>
            <person name="McClure R."/>
            <person name="Beliaev A."/>
            <person name="Bohutskyi P."/>
            <person name="Hill E.A."/>
            <person name="Rabines A."/>
            <person name="Zheng H."/>
            <person name="Allen L.Z."/>
            <person name="Kuo A."/>
            <person name="Grigoriev I.V."/>
            <person name="Allen A.E."/>
            <person name="Hazlebeck D."/>
            <person name="Allen E.E."/>
        </authorList>
    </citation>
    <scope>NUCLEOTIDE SEQUENCE</scope>
    <source>
        <strain evidence="2">Hildebrandi</strain>
    </source>
</reference>
<reference evidence="2" key="2">
    <citation type="submission" date="2021-04" db="EMBL/GenBank/DDBJ databases">
        <authorList>
            <person name="Podell S."/>
        </authorList>
    </citation>
    <scope>NUCLEOTIDE SEQUENCE</scope>
    <source>
        <strain evidence="2">Hildebrandi</strain>
    </source>
</reference>
<gene>
    <name evidence="2" type="ORF">IV203_009918</name>
</gene>
<name>A0A9K3KV67_9STRA</name>
<evidence type="ECO:0000313" key="2">
    <source>
        <dbReference type="EMBL" id="KAG7350558.1"/>
    </source>
</evidence>
<evidence type="ECO:0000313" key="3">
    <source>
        <dbReference type="Proteomes" id="UP000693970"/>
    </source>
</evidence>
<dbReference type="Proteomes" id="UP000693970">
    <property type="component" value="Unassembled WGS sequence"/>
</dbReference>
<organism evidence="2 3">
    <name type="scientific">Nitzschia inconspicua</name>
    <dbReference type="NCBI Taxonomy" id="303405"/>
    <lineage>
        <taxon>Eukaryota</taxon>
        <taxon>Sar</taxon>
        <taxon>Stramenopiles</taxon>
        <taxon>Ochrophyta</taxon>
        <taxon>Bacillariophyta</taxon>
        <taxon>Bacillariophyceae</taxon>
        <taxon>Bacillariophycidae</taxon>
        <taxon>Bacillariales</taxon>
        <taxon>Bacillariaceae</taxon>
        <taxon>Nitzschia</taxon>
    </lineage>
</organism>
<feature type="compositionally biased region" description="Polar residues" evidence="1">
    <location>
        <begin position="19"/>
        <end position="31"/>
    </location>
</feature>
<dbReference type="EMBL" id="JAGRRH010000018">
    <property type="protein sequence ID" value="KAG7350558.1"/>
    <property type="molecule type" value="Genomic_DNA"/>
</dbReference>
<keyword evidence="3" id="KW-1185">Reference proteome</keyword>